<keyword evidence="3" id="KW-1185">Reference proteome</keyword>
<name>A0AAQ3UFG7_PASNO</name>
<evidence type="ECO:0000256" key="1">
    <source>
        <dbReference type="SAM" id="MobiDB-lite"/>
    </source>
</evidence>
<feature type="region of interest" description="Disordered" evidence="1">
    <location>
        <begin position="58"/>
        <end position="78"/>
    </location>
</feature>
<dbReference type="EMBL" id="CP144752">
    <property type="protein sequence ID" value="WVZ91484.1"/>
    <property type="molecule type" value="Genomic_DNA"/>
</dbReference>
<evidence type="ECO:0000313" key="3">
    <source>
        <dbReference type="Proteomes" id="UP001341281"/>
    </source>
</evidence>
<gene>
    <name evidence="2" type="ORF">U9M48_037650</name>
</gene>
<proteinExistence type="predicted"/>
<accession>A0AAQ3UFG7</accession>
<feature type="compositionally biased region" description="Pro residues" evidence="1">
    <location>
        <begin position="64"/>
        <end position="77"/>
    </location>
</feature>
<dbReference type="Proteomes" id="UP001341281">
    <property type="component" value="Chromosome 08"/>
</dbReference>
<reference evidence="2 3" key="1">
    <citation type="submission" date="2024-02" db="EMBL/GenBank/DDBJ databases">
        <title>High-quality chromosome-scale genome assembly of Pensacola bahiagrass (Paspalum notatum Flugge var. saurae).</title>
        <authorList>
            <person name="Vega J.M."/>
            <person name="Podio M."/>
            <person name="Orjuela J."/>
            <person name="Siena L.A."/>
            <person name="Pessino S.C."/>
            <person name="Combes M.C."/>
            <person name="Mariac C."/>
            <person name="Albertini E."/>
            <person name="Pupilli F."/>
            <person name="Ortiz J.P.A."/>
            <person name="Leblanc O."/>
        </authorList>
    </citation>
    <scope>NUCLEOTIDE SEQUENCE [LARGE SCALE GENOMIC DNA]</scope>
    <source>
        <strain evidence="2">R1</strain>
        <tissue evidence="2">Leaf</tissue>
    </source>
</reference>
<organism evidence="2 3">
    <name type="scientific">Paspalum notatum var. saurae</name>
    <dbReference type="NCBI Taxonomy" id="547442"/>
    <lineage>
        <taxon>Eukaryota</taxon>
        <taxon>Viridiplantae</taxon>
        <taxon>Streptophyta</taxon>
        <taxon>Embryophyta</taxon>
        <taxon>Tracheophyta</taxon>
        <taxon>Spermatophyta</taxon>
        <taxon>Magnoliopsida</taxon>
        <taxon>Liliopsida</taxon>
        <taxon>Poales</taxon>
        <taxon>Poaceae</taxon>
        <taxon>PACMAD clade</taxon>
        <taxon>Panicoideae</taxon>
        <taxon>Andropogonodae</taxon>
        <taxon>Paspaleae</taxon>
        <taxon>Paspalinae</taxon>
        <taxon>Paspalum</taxon>
    </lineage>
</organism>
<protein>
    <submittedName>
        <fullName evidence="2">Uncharacterized protein</fullName>
    </submittedName>
</protein>
<dbReference type="AlphaFoldDB" id="A0AAQ3UFG7"/>
<evidence type="ECO:0000313" key="2">
    <source>
        <dbReference type="EMBL" id="WVZ91484.1"/>
    </source>
</evidence>
<feature type="non-terminal residue" evidence="2">
    <location>
        <position position="1"/>
    </location>
</feature>
<sequence>HTPTHAHIARPLALPPPPPCTSSLCVPRRRLLVLARRGTGSATRASLWPDLARALSDTARPRPRAAPPPDLPQPSCAPPGRRIRLILARASLRPGLALAPPRRRIHPCPRPLWSPPLPPASSPLGSCARSPLRRPPASRQVLGVVAGELGGAATVSQSQVHLFPLQCNVVREVQNCEDGEEVLLTKDLP</sequence>